<dbReference type="SUPFAM" id="SSF49599">
    <property type="entry name" value="TRAF domain-like"/>
    <property type="match status" value="1"/>
</dbReference>
<dbReference type="EMBL" id="BMAW01046847">
    <property type="protein sequence ID" value="GFS57593.1"/>
    <property type="molecule type" value="Genomic_DNA"/>
</dbReference>
<protein>
    <submittedName>
        <fullName evidence="3">BTB and MATH domain-containing protein 42</fullName>
    </submittedName>
</protein>
<dbReference type="SUPFAM" id="SSF54695">
    <property type="entry name" value="POZ domain"/>
    <property type="match status" value="1"/>
</dbReference>
<feature type="domain" description="BTB" evidence="1">
    <location>
        <begin position="357"/>
        <end position="424"/>
    </location>
</feature>
<feature type="domain" description="MATH" evidence="2">
    <location>
        <begin position="12"/>
        <end position="141"/>
    </location>
</feature>
<dbReference type="SMART" id="SM00225">
    <property type="entry name" value="BTB"/>
    <property type="match status" value="1"/>
</dbReference>
<dbReference type="InterPro" id="IPR000210">
    <property type="entry name" value="BTB/POZ_dom"/>
</dbReference>
<dbReference type="InterPro" id="IPR011333">
    <property type="entry name" value="SKP1/BTB/POZ_sf"/>
</dbReference>
<gene>
    <name evidence="3" type="primary">bath-42</name>
    <name evidence="3" type="ORF">NPIL_4221</name>
</gene>
<dbReference type="OrthoDB" id="6359816at2759"/>
<dbReference type="Gene3D" id="1.25.40.420">
    <property type="match status" value="1"/>
</dbReference>
<dbReference type="PROSITE" id="PS50144">
    <property type="entry name" value="MATH"/>
    <property type="match status" value="1"/>
</dbReference>
<evidence type="ECO:0000313" key="3">
    <source>
        <dbReference type="EMBL" id="GFS57593.1"/>
    </source>
</evidence>
<dbReference type="PANTHER" id="PTHR24413">
    <property type="entry name" value="SPECKLE-TYPE POZ PROTEIN"/>
    <property type="match status" value="1"/>
</dbReference>
<reference evidence="3" key="1">
    <citation type="submission" date="2020-08" db="EMBL/GenBank/DDBJ databases">
        <title>Multicomponent nature underlies the extraordinary mechanical properties of spider dragline silk.</title>
        <authorList>
            <person name="Kono N."/>
            <person name="Nakamura H."/>
            <person name="Mori M."/>
            <person name="Yoshida Y."/>
            <person name="Ohtoshi R."/>
            <person name="Malay A.D."/>
            <person name="Moran D.A.P."/>
            <person name="Tomita M."/>
            <person name="Numata K."/>
            <person name="Arakawa K."/>
        </authorList>
    </citation>
    <scope>NUCLEOTIDE SEQUENCE</scope>
</reference>
<keyword evidence="4" id="KW-1185">Reference proteome</keyword>
<proteinExistence type="predicted"/>
<evidence type="ECO:0000259" key="1">
    <source>
        <dbReference type="PROSITE" id="PS50097"/>
    </source>
</evidence>
<dbReference type="PROSITE" id="PS50097">
    <property type="entry name" value="BTB"/>
    <property type="match status" value="1"/>
</dbReference>
<comment type="caution">
    <text evidence="3">The sequence shown here is derived from an EMBL/GenBank/DDBJ whole genome shotgun (WGS) entry which is preliminary data.</text>
</comment>
<dbReference type="Pfam" id="PF00651">
    <property type="entry name" value="BTB"/>
    <property type="match status" value="1"/>
</dbReference>
<sequence length="521" mass="60742">MAWYVATESEPWVTFLWNIKNYSYCWSTKNEHLSSPEFKVESSENTTWKLMLYPKGREYSNSVCCDLQLLSDKRRATIKVMCEIAFLAENGSVLKIKGREYKEFKQYGILKFENFAEHEDLTKTKREAFLSGDTLRTRCRLWRSDIKAAVPTTIFARTVLNVEKNFFIWDIVRFTSFSSHGKCYYFIMRGEDKLADIDIEMKEYGNIVISIKNLDKNIRYLIFRPFITDKISSRIDCGKCEMSHSSYYDYVTHPLPFTVHNLIRNKDLYLKNNILSLYCEFSWTDGVVNHTLKENFSVITPPNISDSVIPKPSISSPCTGNEIIPKPYVSNDDEEENDKTIDLIKDIENLYVEGILCDVQLRTATGTFPAHKVFLCARSPVFRQMFTTDMKEKIQGCVDVPDLEDDTVRRMLQYIYTDALEDLQWESTLRLYAAADKYEIVTLKTKCSSFLKRSLCPSNLCDILVLADRHVDDDLKQAAQNFALQHQIDVFRSEEWAEFMKANSSLAMETMIFHWKRMSHK</sequence>
<dbReference type="Gene3D" id="2.60.210.10">
    <property type="entry name" value="Apoptosis, Tumor Necrosis Factor Receptor Associated Protein 2, Chain A"/>
    <property type="match status" value="1"/>
</dbReference>
<dbReference type="AlphaFoldDB" id="A0A8X6JC84"/>
<dbReference type="GO" id="GO:0030163">
    <property type="term" value="P:protein catabolic process"/>
    <property type="evidence" value="ECO:0007669"/>
    <property type="project" value="UniProtKB-ARBA"/>
</dbReference>
<dbReference type="Gene3D" id="3.30.710.10">
    <property type="entry name" value="Potassium Channel Kv1.1, Chain A"/>
    <property type="match status" value="1"/>
</dbReference>
<dbReference type="InterPro" id="IPR008974">
    <property type="entry name" value="TRAF-like"/>
</dbReference>
<dbReference type="Proteomes" id="UP000887013">
    <property type="component" value="Unassembled WGS sequence"/>
</dbReference>
<evidence type="ECO:0000313" key="4">
    <source>
        <dbReference type="Proteomes" id="UP000887013"/>
    </source>
</evidence>
<dbReference type="InterPro" id="IPR002083">
    <property type="entry name" value="MATH/TRAF_dom"/>
</dbReference>
<organism evidence="3 4">
    <name type="scientific">Nephila pilipes</name>
    <name type="common">Giant wood spider</name>
    <name type="synonym">Nephila maculata</name>
    <dbReference type="NCBI Taxonomy" id="299642"/>
    <lineage>
        <taxon>Eukaryota</taxon>
        <taxon>Metazoa</taxon>
        <taxon>Ecdysozoa</taxon>
        <taxon>Arthropoda</taxon>
        <taxon>Chelicerata</taxon>
        <taxon>Arachnida</taxon>
        <taxon>Araneae</taxon>
        <taxon>Araneomorphae</taxon>
        <taxon>Entelegynae</taxon>
        <taxon>Araneoidea</taxon>
        <taxon>Nephilidae</taxon>
        <taxon>Nephila</taxon>
    </lineage>
</organism>
<name>A0A8X6JC84_NEPPI</name>
<dbReference type="CDD" id="cd18186">
    <property type="entry name" value="BTB_POZ_ZBTB_KLHL-like"/>
    <property type="match status" value="1"/>
</dbReference>
<evidence type="ECO:0000259" key="2">
    <source>
        <dbReference type="PROSITE" id="PS50144"/>
    </source>
</evidence>
<dbReference type="Pfam" id="PF22486">
    <property type="entry name" value="MATH_2"/>
    <property type="match status" value="1"/>
</dbReference>
<accession>A0A8X6JC84</accession>